<feature type="signal peptide" evidence="4">
    <location>
        <begin position="1"/>
        <end position="29"/>
    </location>
</feature>
<evidence type="ECO:0000313" key="7">
    <source>
        <dbReference type="Proteomes" id="UP000051401"/>
    </source>
</evidence>
<protein>
    <submittedName>
        <fullName evidence="6">Neu5Ac-binding protein</fullName>
    </submittedName>
</protein>
<dbReference type="RefSeq" id="WP_057821783.1">
    <property type="nucleotide sequence ID" value="NZ_CP031599.1"/>
</dbReference>
<reference evidence="5 7" key="1">
    <citation type="submission" date="2015-04" db="EMBL/GenBank/DDBJ databases">
        <title>The draft genome sequence of Roseovarius indicus B108T.</title>
        <authorList>
            <person name="Li G."/>
            <person name="Lai Q."/>
            <person name="Shao Z."/>
            <person name="Yan P."/>
        </authorList>
    </citation>
    <scope>NUCLEOTIDE SEQUENCE [LARGE SCALE GENOMIC DNA]</scope>
    <source>
        <strain evidence="5 7">B108</strain>
    </source>
</reference>
<dbReference type="InterPro" id="IPR038404">
    <property type="entry name" value="TRAP_DctP_sf"/>
</dbReference>
<dbReference type="Proteomes" id="UP000325785">
    <property type="component" value="Plasmid pRIdsm_01"/>
</dbReference>
<evidence type="ECO:0000313" key="8">
    <source>
        <dbReference type="Proteomes" id="UP000325785"/>
    </source>
</evidence>
<evidence type="ECO:0000313" key="6">
    <source>
        <dbReference type="EMBL" id="QEW29742.1"/>
    </source>
</evidence>
<evidence type="ECO:0000256" key="3">
    <source>
        <dbReference type="ARBA" id="ARBA00022764"/>
    </source>
</evidence>
<keyword evidence="2 4" id="KW-0732">Signal</keyword>
<geneLocation type="plasmid" evidence="8">
    <name>pridsm_01</name>
</geneLocation>
<gene>
    <name evidence="6" type="primary">siaP_10</name>
    <name evidence="6" type="ORF">RIdsm_05588</name>
    <name evidence="5" type="ORF">XM52_28095</name>
</gene>
<evidence type="ECO:0000313" key="5">
    <source>
        <dbReference type="EMBL" id="KRS12954.1"/>
    </source>
</evidence>
<dbReference type="OrthoDB" id="9769667at2"/>
<feature type="chain" id="PRO_5010437256" evidence="4">
    <location>
        <begin position="30"/>
        <end position="381"/>
    </location>
</feature>
<dbReference type="Proteomes" id="UP000051401">
    <property type="component" value="Unassembled WGS sequence"/>
</dbReference>
<accession>A0A0T5NVJ6</accession>
<dbReference type="InterPro" id="IPR018389">
    <property type="entry name" value="DctP_fam"/>
</dbReference>
<dbReference type="PANTHER" id="PTHR33376:SF15">
    <property type="entry name" value="BLL6794 PROTEIN"/>
    <property type="match status" value="1"/>
</dbReference>
<keyword evidence="3" id="KW-0574">Periplasm</keyword>
<dbReference type="EMBL" id="LAXI01000040">
    <property type="protein sequence ID" value="KRS12954.1"/>
    <property type="molecule type" value="Genomic_DNA"/>
</dbReference>
<keyword evidence="7" id="KW-1185">Reference proteome</keyword>
<dbReference type="STRING" id="540747.SAMN04488031_12915"/>
<evidence type="ECO:0000256" key="2">
    <source>
        <dbReference type="ARBA" id="ARBA00022729"/>
    </source>
</evidence>
<dbReference type="PANTHER" id="PTHR33376">
    <property type="match status" value="1"/>
</dbReference>
<evidence type="ECO:0000256" key="1">
    <source>
        <dbReference type="ARBA" id="ARBA00004418"/>
    </source>
</evidence>
<dbReference type="NCBIfam" id="NF037995">
    <property type="entry name" value="TRAP_S1"/>
    <property type="match status" value="1"/>
</dbReference>
<dbReference type="PATRIC" id="fig|540747.5.peg.4748"/>
<dbReference type="AlphaFoldDB" id="A0A0T5NVJ6"/>
<evidence type="ECO:0000256" key="4">
    <source>
        <dbReference type="SAM" id="SignalP"/>
    </source>
</evidence>
<organism evidence="5 7">
    <name type="scientific">Roseovarius indicus</name>
    <dbReference type="NCBI Taxonomy" id="540747"/>
    <lineage>
        <taxon>Bacteria</taxon>
        <taxon>Pseudomonadati</taxon>
        <taxon>Pseudomonadota</taxon>
        <taxon>Alphaproteobacteria</taxon>
        <taxon>Rhodobacterales</taxon>
        <taxon>Roseobacteraceae</taxon>
        <taxon>Roseovarius</taxon>
    </lineage>
</organism>
<dbReference type="GO" id="GO:0055085">
    <property type="term" value="P:transmembrane transport"/>
    <property type="evidence" value="ECO:0007669"/>
    <property type="project" value="InterPro"/>
</dbReference>
<sequence length="381" mass="41302">MFIKTLKASALTTSALLVAGAMTAGVATAETLTLNQYVLPKHVVVKDGTLPFIEEVKQATDGELDFKLFTGGTPLSAQATLGGLQAGAVDAGMVILTYHPAEFPVVQYLNDLAAPTGDTLVVAGAFNEYVMTKCQRCQEEFKAAGITFTGSYTAAPLNLVNREVYRTSEDLAGKRVRIPGGDFNSRWANHFKLSPINVGGSEVYEMMNRGAVDITLNPAAILQTHSLGDVAKSVITLPVAMHRVSSPYVFSAESWANLTEQQRRAVLGSAAVAMMRITGAYLKESEAALEEAVANGIEVIEPGEELVASMSEFLEGDLETIYRSAREQYQIEDPEKIRDEFLALIEKWKGIAEETGRDPEKMGERLREDAYSDLDVSSYGL</sequence>
<dbReference type="Pfam" id="PF03480">
    <property type="entry name" value="DctP"/>
    <property type="match status" value="1"/>
</dbReference>
<dbReference type="EMBL" id="CP031599">
    <property type="protein sequence ID" value="QEW29742.1"/>
    <property type="molecule type" value="Genomic_DNA"/>
</dbReference>
<dbReference type="CDD" id="cd13666">
    <property type="entry name" value="PBP2_TRAP_DctP_like_1"/>
    <property type="match status" value="1"/>
</dbReference>
<dbReference type="Gene3D" id="3.40.190.170">
    <property type="entry name" value="Bacterial extracellular solute-binding protein, family 7"/>
    <property type="match status" value="1"/>
</dbReference>
<name>A0A0T5NVJ6_9RHOB</name>
<keyword evidence="6" id="KW-0614">Plasmid</keyword>
<geneLocation type="plasmid" evidence="6">
    <name>pRIdsm_01</name>
</geneLocation>
<comment type="subcellular location">
    <subcellularLocation>
        <location evidence="1">Periplasm</location>
    </subcellularLocation>
</comment>
<dbReference type="GO" id="GO:0042597">
    <property type="term" value="C:periplasmic space"/>
    <property type="evidence" value="ECO:0007669"/>
    <property type="project" value="UniProtKB-SubCell"/>
</dbReference>
<dbReference type="KEGG" id="rid:RIdsm_05588"/>
<proteinExistence type="predicted"/>
<reference evidence="6 8" key="2">
    <citation type="submission" date="2018-08" db="EMBL/GenBank/DDBJ databases">
        <title>Genetic Globetrotter - A new plasmid hitch-hiking vast phylogenetic and geographic distances.</title>
        <authorList>
            <person name="Vollmers J."/>
            <person name="Petersen J."/>
        </authorList>
    </citation>
    <scope>NUCLEOTIDE SEQUENCE [LARGE SCALE GENOMIC DNA]</scope>
    <source>
        <strain evidence="6 8">DSM 26383</strain>
        <plasmid evidence="6">pRIdsm_01</plasmid>
        <plasmid evidence="8">pridsm_01</plasmid>
    </source>
</reference>